<name>A0ACC3Z1V3_COLTU</name>
<comment type="caution">
    <text evidence="1">The sequence shown here is derived from an EMBL/GenBank/DDBJ whole genome shotgun (WGS) entry which is preliminary data.</text>
</comment>
<keyword evidence="2" id="KW-1185">Reference proteome</keyword>
<accession>A0ACC3Z1V3</accession>
<sequence>MTTATTATFHPFPHLPAELRTRIWELTVEPRIVEVRVLYDQPNPTYVDGFEPPVKSPPQMRYLYSLTPVPAQLQTCREAREHLTTCPYSAYRFEKAFSEIGTVPQNGTDPVRYVWFNFDKDMLSVGRTDLREFRAVAHQINRLRLRPVLPDDWYSSAEPLSIDRWFRNLTEVHLVCLEGIALGYLTTLDSDFPCRPENVYFVDPEAKGVTMMNSSDLKDMIFRDDWWVSWPAEQI</sequence>
<organism evidence="1 2">
    <name type="scientific">Colletotrichum truncatum</name>
    <name type="common">Anthracnose fungus</name>
    <name type="synonym">Colletotrichum capsici</name>
    <dbReference type="NCBI Taxonomy" id="5467"/>
    <lineage>
        <taxon>Eukaryota</taxon>
        <taxon>Fungi</taxon>
        <taxon>Dikarya</taxon>
        <taxon>Ascomycota</taxon>
        <taxon>Pezizomycotina</taxon>
        <taxon>Sordariomycetes</taxon>
        <taxon>Hypocreomycetidae</taxon>
        <taxon>Glomerellales</taxon>
        <taxon>Glomerellaceae</taxon>
        <taxon>Colletotrichum</taxon>
        <taxon>Colletotrichum truncatum species complex</taxon>
    </lineage>
</organism>
<gene>
    <name evidence="1" type="ORF">CTRU02_207780</name>
</gene>
<dbReference type="Proteomes" id="UP000805649">
    <property type="component" value="Unassembled WGS sequence"/>
</dbReference>
<reference evidence="1 2" key="1">
    <citation type="journal article" date="2020" name="Phytopathology">
        <title>Genome Sequence Resources of Colletotrichum truncatum, C. plurivorum, C. musicola, and C. sojae: Four Species Pathogenic to Soybean (Glycine max).</title>
        <authorList>
            <person name="Rogerio F."/>
            <person name="Boufleur T.R."/>
            <person name="Ciampi-Guillardi M."/>
            <person name="Sukno S.A."/>
            <person name="Thon M.R."/>
            <person name="Massola Junior N.S."/>
            <person name="Baroncelli R."/>
        </authorList>
    </citation>
    <scope>NUCLEOTIDE SEQUENCE [LARGE SCALE GENOMIC DNA]</scope>
    <source>
        <strain evidence="1 2">CMES1059</strain>
    </source>
</reference>
<dbReference type="EMBL" id="VUJX02000004">
    <property type="protein sequence ID" value="KAL0938049.1"/>
    <property type="molecule type" value="Genomic_DNA"/>
</dbReference>
<protein>
    <submittedName>
        <fullName evidence="1">Uncharacterized protein</fullName>
    </submittedName>
</protein>
<proteinExistence type="predicted"/>
<evidence type="ECO:0000313" key="1">
    <source>
        <dbReference type="EMBL" id="KAL0938049.1"/>
    </source>
</evidence>
<evidence type="ECO:0000313" key="2">
    <source>
        <dbReference type="Proteomes" id="UP000805649"/>
    </source>
</evidence>